<dbReference type="EMBL" id="BPLR01010725">
    <property type="protein sequence ID" value="GIY41561.1"/>
    <property type="molecule type" value="Genomic_DNA"/>
</dbReference>
<keyword evidence="2" id="KW-1185">Reference proteome</keyword>
<accession>A0AAV4T8C0</accession>
<sequence>MLGWLKCKNVLLIADELKKHQTLNCGFLKGVCGGDNLQDGRRIYTAERFKFTWQAGVVLVMNEHDFPKFDASDEAFVERMAVCPFRSKFVNDPSLYYGEEYTFQRNYEINQQFDAWRSSVLDILRQHRMRPHVAVPDSMKEWTVSLCSSNNVVEEWLDEAVVITDDPNDTLGLYDIAAQFIQRNPKVKFNRCEIIASIRNWVDKNKLQIVDRFQKRMDGKNFSRRNVIFRVQFNLCDTLHLDI</sequence>
<dbReference type="Proteomes" id="UP001054945">
    <property type="component" value="Unassembled WGS sequence"/>
</dbReference>
<evidence type="ECO:0000313" key="1">
    <source>
        <dbReference type="EMBL" id="GIY41561.1"/>
    </source>
</evidence>
<dbReference type="AlphaFoldDB" id="A0AAV4T8C0"/>
<evidence type="ECO:0000313" key="2">
    <source>
        <dbReference type="Proteomes" id="UP001054945"/>
    </source>
</evidence>
<comment type="caution">
    <text evidence="1">The sequence shown here is derived from an EMBL/GenBank/DDBJ whole genome shotgun (WGS) entry which is preliminary data.</text>
</comment>
<organism evidence="1 2">
    <name type="scientific">Caerostris extrusa</name>
    <name type="common">Bark spider</name>
    <name type="synonym">Caerostris bankana</name>
    <dbReference type="NCBI Taxonomy" id="172846"/>
    <lineage>
        <taxon>Eukaryota</taxon>
        <taxon>Metazoa</taxon>
        <taxon>Ecdysozoa</taxon>
        <taxon>Arthropoda</taxon>
        <taxon>Chelicerata</taxon>
        <taxon>Arachnida</taxon>
        <taxon>Araneae</taxon>
        <taxon>Araneomorphae</taxon>
        <taxon>Entelegynae</taxon>
        <taxon>Araneoidea</taxon>
        <taxon>Araneidae</taxon>
        <taxon>Caerostris</taxon>
    </lineage>
</organism>
<protein>
    <submittedName>
        <fullName evidence="1">Primase</fullName>
    </submittedName>
</protein>
<name>A0AAV4T8C0_CAEEX</name>
<proteinExistence type="predicted"/>
<reference evidence="1 2" key="1">
    <citation type="submission" date="2021-06" db="EMBL/GenBank/DDBJ databases">
        <title>Caerostris extrusa draft genome.</title>
        <authorList>
            <person name="Kono N."/>
            <person name="Arakawa K."/>
        </authorList>
    </citation>
    <scope>NUCLEOTIDE SEQUENCE [LARGE SCALE GENOMIC DNA]</scope>
</reference>
<gene>
    <name evidence="1" type="primary">106R</name>
    <name evidence="1" type="ORF">CEXT_649741</name>
</gene>